<keyword evidence="4" id="KW-1185">Reference proteome</keyword>
<evidence type="ECO:0000256" key="1">
    <source>
        <dbReference type="SAM" id="MobiDB-lite"/>
    </source>
</evidence>
<feature type="transmembrane region" description="Helical" evidence="2">
    <location>
        <begin position="935"/>
        <end position="956"/>
    </location>
</feature>
<reference evidence="3 4" key="1">
    <citation type="submission" date="2019-12" db="EMBL/GenBank/DDBJ databases">
        <authorList>
            <person name="Floudas D."/>
            <person name="Bentzer J."/>
            <person name="Ahren D."/>
            <person name="Johansson T."/>
            <person name="Persson P."/>
            <person name="Tunlid A."/>
        </authorList>
    </citation>
    <scope>NUCLEOTIDE SEQUENCE [LARGE SCALE GENOMIC DNA]</scope>
    <source>
        <strain evidence="3 4">CBS 102.39</strain>
    </source>
</reference>
<feature type="compositionally biased region" description="Polar residues" evidence="1">
    <location>
        <begin position="32"/>
        <end position="45"/>
    </location>
</feature>
<feature type="compositionally biased region" description="Pro residues" evidence="1">
    <location>
        <begin position="1"/>
        <end position="13"/>
    </location>
</feature>
<feature type="compositionally biased region" description="Low complexity" evidence="1">
    <location>
        <begin position="157"/>
        <end position="167"/>
    </location>
</feature>
<feature type="region of interest" description="Disordered" evidence="1">
    <location>
        <begin position="483"/>
        <end position="504"/>
    </location>
</feature>
<accession>A0A8H4VR04</accession>
<keyword evidence="2" id="KW-1133">Transmembrane helix</keyword>
<feature type="region of interest" description="Disordered" evidence="1">
    <location>
        <begin position="1"/>
        <end position="193"/>
    </location>
</feature>
<gene>
    <name evidence="3" type="ORF">D9613_004688</name>
</gene>
<proteinExistence type="predicted"/>
<feature type="transmembrane region" description="Helical" evidence="2">
    <location>
        <begin position="998"/>
        <end position="1020"/>
    </location>
</feature>
<feature type="transmembrane region" description="Helical" evidence="2">
    <location>
        <begin position="1131"/>
        <end position="1153"/>
    </location>
</feature>
<feature type="compositionally biased region" description="Basic and acidic residues" evidence="1">
    <location>
        <begin position="214"/>
        <end position="226"/>
    </location>
</feature>
<dbReference type="AlphaFoldDB" id="A0A8H4VR04"/>
<keyword evidence="2" id="KW-0472">Membrane</keyword>
<evidence type="ECO:0000256" key="2">
    <source>
        <dbReference type="SAM" id="Phobius"/>
    </source>
</evidence>
<organism evidence="3 4">
    <name type="scientific">Agrocybe pediades</name>
    <dbReference type="NCBI Taxonomy" id="84607"/>
    <lineage>
        <taxon>Eukaryota</taxon>
        <taxon>Fungi</taxon>
        <taxon>Dikarya</taxon>
        <taxon>Basidiomycota</taxon>
        <taxon>Agaricomycotina</taxon>
        <taxon>Agaricomycetes</taxon>
        <taxon>Agaricomycetidae</taxon>
        <taxon>Agaricales</taxon>
        <taxon>Agaricineae</taxon>
        <taxon>Strophariaceae</taxon>
        <taxon>Agrocybe</taxon>
    </lineage>
</organism>
<dbReference type="EMBL" id="JAACJL010000016">
    <property type="protein sequence ID" value="KAF4619183.1"/>
    <property type="molecule type" value="Genomic_DNA"/>
</dbReference>
<keyword evidence="2" id="KW-0812">Transmembrane</keyword>
<feature type="region of interest" description="Disordered" evidence="1">
    <location>
        <begin position="214"/>
        <end position="273"/>
    </location>
</feature>
<protein>
    <submittedName>
        <fullName evidence="3">Uncharacterized protein</fullName>
    </submittedName>
</protein>
<name>A0A8H4VR04_9AGAR</name>
<sequence>MSTPPPTPTPPATTPNKSRWGRMGGVMRRASTVLTLANSRPGTPSQERDSDSASLKRTSSRPDVTAGTSQPRRSNSSSSLALPIESTPPLKGMPTPIAESPAREEQAMQREQVVGPSPLAQAEVAPAAVTEDAKPAPPAAVTESPAPIDVQAKPEDSAQAAASAPSPTGYVPPPVIDSTAGNPGAFTDDPEALPQPVVVVDPYAAPKEEVVQPMVEEVKEEPKIVEEPTAAEEPTKEEPVPEKPQEEKEPARVEEVQAEVQPEEQVDASFKTQIVPVEKTPSYFDKPMVESLLDFEMDSPQPAMPTPEFVEAVVANTALEPVAKDEEVLEHEEAASKPSDPEFRTQVEAAAVPAIAVLAEPLAREQVEAKPQAPAAAAVPSAEPAEVHAQVEPQVDGEAASYYRGDVQGMPIPEPHVPDIYSLHDQTVSPEHLGQREQDIWGGFGANSSIQNGHTEIKKEDEEEKVYAAVMPIPIPSVAHVQEVEHDESPSSMPNPHPEPAHANEDPFADPAIPIMVTHPEVSQPHPQMPEISHEEAKGNVVVMPLPAFHEVIPSSSIHRVPSISSSIGGGARQADQQLDERTPLLSNKKRDANGHGFGSINATHPHTASHAPTPANHSSISPIVFGNTGASPWNAYENQHHPKLHEYGWLEYRLPDGSVYYVHPTRRLTTDVDLRSERMLMAVEKWVDEKDGENGGFDGDGLGGLRGGKTINVGVEGWLKEAKSAAGGKKKPAKGQSYQPVFFERFWVDHIRRTVVRDEEEKSRGSGYVGRGMGYGSSAKGKASVSSHAKKSGAAAQEEDVLDQEYRYWSFMEAYPAHSPLPARAKEDALDVLTWAWTDGLLPSHRAVPAPFTKAECQELLSLLKSFQKDNHHHHNRGLHQEDHGIETRVIARILLRVAQWRQTYFRPNKPLPQDVSHSRNVVAPYLQRPRRNLGGILLEVVISCLFLGIPYLLYHRHQPRLLSGMGVTSGGAGRFNFGMDPELGALRTGGSSGSSMVVVGACTCLVAAIVLSGSVTFLNLPGLDGIARTASVVATLFAAASIAATALVVLRSKTDGAAEEEWAERLGAWPSSTSSQGILNTTTLTQSLPLVLLAYGLMAFVASIVLFVFRGQGAGGGHGGGGKIFDDFMRWTVMVVGGGIVGVVAMFWAVVMMQRSR</sequence>
<evidence type="ECO:0000313" key="4">
    <source>
        <dbReference type="Proteomes" id="UP000521872"/>
    </source>
</evidence>
<evidence type="ECO:0000313" key="3">
    <source>
        <dbReference type="EMBL" id="KAF4619183.1"/>
    </source>
</evidence>
<feature type="region of interest" description="Disordered" evidence="1">
    <location>
        <begin position="587"/>
        <end position="624"/>
    </location>
</feature>
<dbReference type="Proteomes" id="UP000521872">
    <property type="component" value="Unassembled WGS sequence"/>
</dbReference>
<feature type="transmembrane region" description="Helical" evidence="2">
    <location>
        <begin position="1032"/>
        <end position="1052"/>
    </location>
</feature>
<feature type="compositionally biased region" description="Basic and acidic residues" evidence="1">
    <location>
        <begin position="233"/>
        <end position="255"/>
    </location>
</feature>
<comment type="caution">
    <text evidence="3">The sequence shown here is derived from an EMBL/GenBank/DDBJ whole genome shotgun (WGS) entry which is preliminary data.</text>
</comment>
<feature type="transmembrane region" description="Helical" evidence="2">
    <location>
        <begin position="1092"/>
        <end position="1111"/>
    </location>
</feature>